<dbReference type="PANTHER" id="PTHR43221">
    <property type="entry name" value="PROTEASE HTPX"/>
    <property type="match status" value="1"/>
</dbReference>
<keyword evidence="3" id="KW-1003">Cell membrane</keyword>
<keyword evidence="9 12" id="KW-1133">Transmembrane helix</keyword>
<evidence type="ECO:0000256" key="11">
    <source>
        <dbReference type="ARBA" id="ARBA00023136"/>
    </source>
</evidence>
<dbReference type="InterPro" id="IPR050083">
    <property type="entry name" value="HtpX_protease"/>
</dbReference>
<dbReference type="Gene3D" id="3.30.2010.10">
    <property type="entry name" value="Metalloproteases ('zincins'), catalytic domain"/>
    <property type="match status" value="1"/>
</dbReference>
<reference evidence="14 15" key="1">
    <citation type="submission" date="2019-03" db="EMBL/GenBank/DDBJ databases">
        <title>Genomic Encyclopedia of Type Strains, Phase IV (KMG-IV): sequencing the most valuable type-strain genomes for metagenomic binning, comparative biology and taxonomic classification.</title>
        <authorList>
            <person name="Goeker M."/>
        </authorList>
    </citation>
    <scope>NUCLEOTIDE SEQUENCE [LARGE SCALE GENOMIC DNA]</scope>
    <source>
        <strain evidence="14 15">DSM 103792</strain>
    </source>
</reference>
<proteinExistence type="predicted"/>
<comment type="caution">
    <text evidence="14">The sequence shown here is derived from an EMBL/GenBank/DDBJ whole genome shotgun (WGS) entry which is preliminary data.</text>
</comment>
<comment type="subcellular location">
    <subcellularLocation>
        <location evidence="2">Cell membrane</location>
        <topology evidence="2">Multi-pass membrane protein</topology>
    </subcellularLocation>
</comment>
<comment type="cofactor">
    <cofactor evidence="1">
        <name>Zn(2+)</name>
        <dbReference type="ChEBI" id="CHEBI:29105"/>
    </cofactor>
</comment>
<dbReference type="CDD" id="cd07328">
    <property type="entry name" value="M48_Ste24p_like"/>
    <property type="match status" value="1"/>
</dbReference>
<dbReference type="GO" id="GO:0046872">
    <property type="term" value="F:metal ion binding"/>
    <property type="evidence" value="ECO:0007669"/>
    <property type="project" value="UniProtKB-KW"/>
</dbReference>
<dbReference type="EMBL" id="SNYM01000003">
    <property type="protein sequence ID" value="TDQ49705.1"/>
    <property type="molecule type" value="Genomic_DNA"/>
</dbReference>
<gene>
    <name evidence="14" type="ORF">EV696_10373</name>
</gene>
<evidence type="ECO:0000256" key="5">
    <source>
        <dbReference type="ARBA" id="ARBA00022692"/>
    </source>
</evidence>
<name>A0A4R6UW47_9GAMM</name>
<evidence type="ECO:0000256" key="2">
    <source>
        <dbReference type="ARBA" id="ARBA00004651"/>
    </source>
</evidence>
<protein>
    <submittedName>
        <fullName evidence="14">Zn-dependent protease with chaperone function</fullName>
    </submittedName>
</protein>
<feature type="transmembrane region" description="Helical" evidence="12">
    <location>
        <begin position="217"/>
        <end position="237"/>
    </location>
</feature>
<keyword evidence="15" id="KW-1185">Reference proteome</keyword>
<dbReference type="RefSeq" id="WP_133588251.1">
    <property type="nucleotide sequence ID" value="NZ_SNYM01000003.1"/>
</dbReference>
<evidence type="ECO:0000256" key="7">
    <source>
        <dbReference type="ARBA" id="ARBA00022801"/>
    </source>
</evidence>
<evidence type="ECO:0000256" key="10">
    <source>
        <dbReference type="ARBA" id="ARBA00023049"/>
    </source>
</evidence>
<evidence type="ECO:0000256" key="6">
    <source>
        <dbReference type="ARBA" id="ARBA00022723"/>
    </source>
</evidence>
<keyword evidence="11 12" id="KW-0472">Membrane</keyword>
<dbReference type="Proteomes" id="UP000295375">
    <property type="component" value="Unassembled WGS sequence"/>
</dbReference>
<accession>A0A4R6UW47</accession>
<keyword evidence="5 12" id="KW-0812">Transmembrane</keyword>
<dbReference type="AlphaFoldDB" id="A0A4R6UW47"/>
<evidence type="ECO:0000256" key="8">
    <source>
        <dbReference type="ARBA" id="ARBA00022833"/>
    </source>
</evidence>
<dbReference type="OrthoDB" id="9789270at2"/>
<dbReference type="PANTHER" id="PTHR43221:SF1">
    <property type="entry name" value="PROTEASE HTPX"/>
    <property type="match status" value="1"/>
</dbReference>
<keyword evidence="7" id="KW-0378">Hydrolase</keyword>
<dbReference type="GO" id="GO:0006508">
    <property type="term" value="P:proteolysis"/>
    <property type="evidence" value="ECO:0007669"/>
    <property type="project" value="UniProtKB-KW"/>
</dbReference>
<evidence type="ECO:0000256" key="4">
    <source>
        <dbReference type="ARBA" id="ARBA00022670"/>
    </source>
</evidence>
<evidence type="ECO:0000256" key="12">
    <source>
        <dbReference type="SAM" id="Phobius"/>
    </source>
</evidence>
<keyword evidence="8" id="KW-0862">Zinc</keyword>
<keyword evidence="6" id="KW-0479">Metal-binding</keyword>
<dbReference type="InterPro" id="IPR001915">
    <property type="entry name" value="Peptidase_M48"/>
</dbReference>
<sequence length="771" mass="86433">MSSSLSASVSADDLMLQQQYKRHAWLAVIGLGGFVLLYLMLSTWFAYTAWHSFGLLGSHENWLFHLIVGGASGFLALFMIKALLFVKKGQMPDLIEVTAEQQPKLFAFLHDIADSAGAPRPHRVFLSPRVNAAVFYDLSLLNLIFPAKKNLEIGLALVNALNHSEMKAVLAHEFGHFAQKTMAIGRWIYIAQQIAAHIVERRDALDKFLRVISGIDLRIAWVGWILRLIVWSIRAVLESAFRLTMMAERALSREMEYQADLVAVSQTGSDAIVHALHRLQAADEAWERAQGFLFNELQEGRLTKDAFTIQSRVMERMAMILNNAQYGKSPRLPANAPEQFRVFTAEIAQPPRMWATHPQNHEREANAKRRYLAMPIDERSAWEVFDDATALREQMTRHLVSHLNEVPEASALEESLSALDKQYDREFLRSAYRGAYLGRSFVRHVETPEQLYSAQMDKAVDGLSALYPATLANELDNLRNLEKERALLEAIRDGIYSAPGGVIRHRGNTLLKRELPQAIAQVREECRAVQERIHRHDQLCRSAHVSAAKALANGWPEYLQSLTSVLHFADHAEADLRDAYGLLNNVVAIVTADRNVSSRELKRVINAGQEVYKVLHAIYVCADQVKLSDDILARLETESWSKALGEFTLPPPGKDNINQWMDAIGGWVGGTAGALSALRHIALDLLLQAELKVAKAYRQQSQLESAPRANQVPAHYPRLLPGQERALQKRLGWWDRFQTADGLIPGLLRFVVAAGIIGFALSVSLIAVLQS</sequence>
<feature type="transmembrane region" description="Helical" evidence="12">
    <location>
        <begin position="24"/>
        <end position="50"/>
    </location>
</feature>
<feature type="domain" description="Peptidase M48" evidence="13">
    <location>
        <begin position="101"/>
        <end position="369"/>
    </location>
</feature>
<dbReference type="GO" id="GO:0005886">
    <property type="term" value="C:plasma membrane"/>
    <property type="evidence" value="ECO:0007669"/>
    <property type="project" value="UniProtKB-SubCell"/>
</dbReference>
<evidence type="ECO:0000256" key="9">
    <source>
        <dbReference type="ARBA" id="ARBA00022989"/>
    </source>
</evidence>
<evidence type="ECO:0000313" key="14">
    <source>
        <dbReference type="EMBL" id="TDQ49705.1"/>
    </source>
</evidence>
<evidence type="ECO:0000313" key="15">
    <source>
        <dbReference type="Proteomes" id="UP000295375"/>
    </source>
</evidence>
<dbReference type="Pfam" id="PF01435">
    <property type="entry name" value="Peptidase_M48"/>
    <property type="match status" value="1"/>
</dbReference>
<evidence type="ECO:0000256" key="1">
    <source>
        <dbReference type="ARBA" id="ARBA00001947"/>
    </source>
</evidence>
<feature type="transmembrane region" description="Helical" evidence="12">
    <location>
        <begin position="62"/>
        <end position="86"/>
    </location>
</feature>
<keyword evidence="10" id="KW-0482">Metalloprotease</keyword>
<keyword evidence="4 14" id="KW-0645">Protease</keyword>
<evidence type="ECO:0000259" key="13">
    <source>
        <dbReference type="Pfam" id="PF01435"/>
    </source>
</evidence>
<organism evidence="14 15">
    <name type="scientific">Permianibacter aggregans</name>
    <dbReference type="NCBI Taxonomy" id="1510150"/>
    <lineage>
        <taxon>Bacteria</taxon>
        <taxon>Pseudomonadati</taxon>
        <taxon>Pseudomonadota</taxon>
        <taxon>Gammaproteobacteria</taxon>
        <taxon>Pseudomonadales</taxon>
        <taxon>Pseudomonadaceae</taxon>
        <taxon>Permianibacter</taxon>
    </lineage>
</organism>
<evidence type="ECO:0000256" key="3">
    <source>
        <dbReference type="ARBA" id="ARBA00022475"/>
    </source>
</evidence>
<feature type="transmembrane region" description="Helical" evidence="12">
    <location>
        <begin position="747"/>
        <end position="769"/>
    </location>
</feature>
<dbReference type="GO" id="GO:0004222">
    <property type="term" value="F:metalloendopeptidase activity"/>
    <property type="evidence" value="ECO:0007669"/>
    <property type="project" value="InterPro"/>
</dbReference>